<dbReference type="Gene3D" id="3.40.830.10">
    <property type="entry name" value="LigB-like"/>
    <property type="match status" value="1"/>
</dbReference>
<keyword evidence="2" id="KW-0560">Oxidoreductase</keyword>
<dbReference type="Pfam" id="PF02900">
    <property type="entry name" value="LigB"/>
    <property type="match status" value="1"/>
</dbReference>
<dbReference type="SUPFAM" id="SSF53213">
    <property type="entry name" value="LigB-like"/>
    <property type="match status" value="1"/>
</dbReference>
<gene>
    <name evidence="2" type="ORF">MGWOODY_Smn351</name>
</gene>
<keyword evidence="2" id="KW-0223">Dioxygenase</keyword>
<evidence type="ECO:0000313" key="2">
    <source>
        <dbReference type="EMBL" id="CUS44894.1"/>
    </source>
</evidence>
<protein>
    <submittedName>
        <fullName evidence="2">Similar to protocatechuate 4,5-dioxygenase beta chain</fullName>
    </submittedName>
</protein>
<dbReference type="AlphaFoldDB" id="A0A160TM67"/>
<accession>A0A160TM67</accession>
<organism evidence="2">
    <name type="scientific">hydrothermal vent metagenome</name>
    <dbReference type="NCBI Taxonomy" id="652676"/>
    <lineage>
        <taxon>unclassified sequences</taxon>
        <taxon>metagenomes</taxon>
        <taxon>ecological metagenomes</taxon>
    </lineage>
</organism>
<proteinExistence type="predicted"/>
<dbReference type="GO" id="GO:0008198">
    <property type="term" value="F:ferrous iron binding"/>
    <property type="evidence" value="ECO:0007669"/>
    <property type="project" value="InterPro"/>
</dbReference>
<dbReference type="EMBL" id="CZQE01000190">
    <property type="protein sequence ID" value="CUS44894.1"/>
    <property type="molecule type" value="Genomic_DNA"/>
</dbReference>
<sequence length="273" mass="28671">MGKIVGGFMMPHDPTVFINPKKLDNSHLMDAYAEIRRRIVALGATSAVIVGADHYILFTPKCLPQILICLGELNGPVDQLPGLPGRPIPHNAALAGYIFDHAQDVGFDLAVARSLGVDHAIGAPAHLCLPEDGSVKTVAVYMASGVAPYLRLRRAHAFGAMVKAAVEAANDEERVVVLGSGGISHWVGTGEMGRTNPAFDRMVLDAIVAGDADSLLALTDEEILREGGNGAMEIRHFLAVMGAMPGGSGEVIAYDAWEGAVTGLGFAQMRPAA</sequence>
<name>A0A160TM67_9ZZZZ</name>
<dbReference type="InterPro" id="IPR004183">
    <property type="entry name" value="Xdiol_dOase_suB"/>
</dbReference>
<reference evidence="2" key="1">
    <citation type="submission" date="2015-10" db="EMBL/GenBank/DDBJ databases">
        <authorList>
            <person name="Gilbert D.G."/>
        </authorList>
    </citation>
    <scope>NUCLEOTIDE SEQUENCE</scope>
</reference>
<evidence type="ECO:0000259" key="1">
    <source>
        <dbReference type="Pfam" id="PF02900"/>
    </source>
</evidence>
<dbReference type="GO" id="GO:0016702">
    <property type="term" value="F:oxidoreductase activity, acting on single donors with incorporation of molecular oxygen, incorporation of two atoms of oxygen"/>
    <property type="evidence" value="ECO:0007669"/>
    <property type="project" value="UniProtKB-ARBA"/>
</dbReference>
<feature type="domain" description="Extradiol ring-cleavage dioxygenase class III enzyme subunit B" evidence="1">
    <location>
        <begin position="8"/>
        <end position="251"/>
    </location>
</feature>